<dbReference type="OrthoDB" id="205514at2759"/>
<dbReference type="SUPFAM" id="SSF81301">
    <property type="entry name" value="Nucleotidyltransferase"/>
    <property type="match status" value="1"/>
</dbReference>
<keyword evidence="5" id="KW-0808">Transferase</keyword>
<feature type="domain" description="BRCT" evidence="15">
    <location>
        <begin position="102"/>
        <end position="189"/>
    </location>
</feature>
<dbReference type="PROSITE" id="PS50172">
    <property type="entry name" value="BRCT"/>
    <property type="match status" value="1"/>
</dbReference>
<evidence type="ECO:0000256" key="10">
    <source>
        <dbReference type="ARBA" id="ARBA00023204"/>
    </source>
</evidence>
<dbReference type="InterPro" id="IPR002008">
    <property type="entry name" value="DNA_pol_X_beta-like"/>
</dbReference>
<comment type="cofactor">
    <cofactor evidence="1">
        <name>Mn(2+)</name>
        <dbReference type="ChEBI" id="CHEBI:29035"/>
    </cofactor>
</comment>
<dbReference type="InterPro" id="IPR002054">
    <property type="entry name" value="DNA-dir_DNA_pol_X"/>
</dbReference>
<evidence type="ECO:0000256" key="2">
    <source>
        <dbReference type="ARBA" id="ARBA00012417"/>
    </source>
</evidence>
<keyword evidence="10" id="KW-0234">DNA repair</keyword>
<dbReference type="Pfam" id="PF14716">
    <property type="entry name" value="HHH_8"/>
    <property type="match status" value="1"/>
</dbReference>
<evidence type="ECO:0000259" key="15">
    <source>
        <dbReference type="PROSITE" id="PS50172"/>
    </source>
</evidence>
<dbReference type="EMBL" id="CAJPDQ010000035">
    <property type="protein sequence ID" value="CAF9930483.1"/>
    <property type="molecule type" value="Genomic_DNA"/>
</dbReference>
<dbReference type="GO" id="GO:0003677">
    <property type="term" value="F:DNA binding"/>
    <property type="evidence" value="ECO:0007669"/>
    <property type="project" value="InterPro"/>
</dbReference>
<dbReference type="Gene3D" id="3.30.460.10">
    <property type="entry name" value="Beta Polymerase, domain 2"/>
    <property type="match status" value="1"/>
</dbReference>
<evidence type="ECO:0000256" key="12">
    <source>
        <dbReference type="ARBA" id="ARBA00049244"/>
    </source>
</evidence>
<sequence>MDESIKEDFYRPMYSEPDSDNEVDSFPDFRERVLSNALHGTVKPSGGNHRGLQSSSQLSNLVGTEDQEKPSTLAHLHGNYISGPARFNQWLKLNKKRDMAVAKSSKLKGYVLLYWPPCPNLTPGKNRRASFASVIEHGATLAKEWDNGHRVTHIVVDSNGKGREYKDVLENLKLESITEGVQLVTAGWVDNKISPRWGQNYCSEDHFRVFGYTKSSSISPSTEADALIKKREVGNVFASNKTKKARIQESPPYKHNTTIQLGALVVGNDSSKHPSPKLMKQHQALNFGVHLGMNVLHNNVPLAVNNNNIDMIMERMQRAKDDQDIRELMQRGSLGSELTANGNNIDRIFEPTQDDIDFAYESEKSEEEMSTNRAKGFLCAKKNLKGSVETGPNAALIEQLKCLAAHYSSRKDDAFRAKGYREAISVIRKQKHKIVTKEQALELPRIGSSIATKIGEFGKQGTIELVNNFAVDPRELAIGLFTGIYGVGQRIAEDWYNSGIRTLGQLKDVKLHHHQQVGLDHYEDFNTRIPRNEVTLHVEYVTQVAKKINEYLEVVVGGSYRRGEPDSGDVDFLITASDAHVSSLHLRMIVFEQLISALKTTGYIKADLTIPSSSKWMGAACILNSKTQTWRRIDILVVPNAEWGAALLYFTGNDIFNRSMRLLARRSGGSLNQRGLYVSPEFWFCSSMYLQSTQKGVVRGKDGIKIVPGTLVEGRDERKIFEVLGVKWRPPHERCP</sequence>
<dbReference type="InterPro" id="IPR043519">
    <property type="entry name" value="NT_sf"/>
</dbReference>
<feature type="active site" description="Nucleophile; Schiff-base intermediate with DNA; for 5'-dRP lyase activity" evidence="13">
    <location>
        <position position="453"/>
    </location>
</feature>
<dbReference type="AlphaFoldDB" id="A0A8H3FTA4"/>
<dbReference type="FunFam" id="1.10.150.110:FF:000005">
    <property type="entry name" value="DNA polymerase POL4"/>
    <property type="match status" value="1"/>
</dbReference>
<dbReference type="SUPFAM" id="SSF47802">
    <property type="entry name" value="DNA polymerase beta, N-terminal domain-like"/>
    <property type="match status" value="1"/>
</dbReference>
<dbReference type="GO" id="GO:0006303">
    <property type="term" value="P:double-strand break repair via nonhomologous end joining"/>
    <property type="evidence" value="ECO:0007669"/>
    <property type="project" value="TreeGrafter"/>
</dbReference>
<evidence type="ECO:0000256" key="4">
    <source>
        <dbReference type="ARBA" id="ARBA00022634"/>
    </source>
</evidence>
<dbReference type="PRINTS" id="PR00869">
    <property type="entry name" value="DNAPOLX"/>
</dbReference>
<dbReference type="Pfam" id="PF14791">
    <property type="entry name" value="DNA_pol_B_thumb"/>
    <property type="match status" value="1"/>
</dbReference>
<evidence type="ECO:0000256" key="13">
    <source>
        <dbReference type="PIRSR" id="PIRSR622312-50"/>
    </source>
</evidence>
<keyword evidence="6" id="KW-0548">Nucleotidyltransferase</keyword>
<dbReference type="PANTHER" id="PTHR11276">
    <property type="entry name" value="DNA POLYMERASE TYPE-X FAMILY MEMBER"/>
    <property type="match status" value="1"/>
</dbReference>
<dbReference type="Proteomes" id="UP000664169">
    <property type="component" value="Unassembled WGS sequence"/>
</dbReference>
<keyword evidence="8" id="KW-0227">DNA damage</keyword>
<evidence type="ECO:0000256" key="9">
    <source>
        <dbReference type="ARBA" id="ARBA00022932"/>
    </source>
</evidence>
<dbReference type="InterPro" id="IPR027421">
    <property type="entry name" value="DNA_pol_lamdba_lyase_dom_sf"/>
</dbReference>
<dbReference type="GO" id="GO:0016829">
    <property type="term" value="F:lyase activity"/>
    <property type="evidence" value="ECO:0007669"/>
    <property type="project" value="UniProtKB-KW"/>
</dbReference>
<feature type="region of interest" description="Disordered" evidence="14">
    <location>
        <begin position="1"/>
        <end position="27"/>
    </location>
</feature>
<evidence type="ECO:0000256" key="8">
    <source>
        <dbReference type="ARBA" id="ARBA00022763"/>
    </source>
</evidence>
<feature type="compositionally biased region" description="Basic and acidic residues" evidence="14">
    <location>
        <begin position="1"/>
        <end position="10"/>
    </location>
</feature>
<dbReference type="Gene3D" id="1.10.150.20">
    <property type="entry name" value="5' to 3' exonuclease, C-terminal subdomain"/>
    <property type="match status" value="1"/>
</dbReference>
<dbReference type="CDD" id="cd00141">
    <property type="entry name" value="NT_POLXc"/>
    <property type="match status" value="1"/>
</dbReference>
<dbReference type="InterPro" id="IPR018944">
    <property type="entry name" value="DNA_pol_lambd_fingers_domain"/>
</dbReference>
<dbReference type="EC" id="2.7.7.7" evidence="2"/>
<comment type="catalytic activity">
    <reaction evidence="12">
        <text>DNA(n) + a 2'-deoxyribonucleoside 5'-triphosphate = DNA(n+1) + diphosphate</text>
        <dbReference type="Rhea" id="RHEA:22508"/>
        <dbReference type="Rhea" id="RHEA-COMP:17339"/>
        <dbReference type="Rhea" id="RHEA-COMP:17340"/>
        <dbReference type="ChEBI" id="CHEBI:33019"/>
        <dbReference type="ChEBI" id="CHEBI:61560"/>
        <dbReference type="ChEBI" id="CHEBI:173112"/>
        <dbReference type="EC" id="2.7.7.7"/>
    </reaction>
</comment>
<dbReference type="Pfam" id="PF14792">
    <property type="entry name" value="DNA_pol_B_palm"/>
    <property type="match status" value="1"/>
</dbReference>
<keyword evidence="4" id="KW-0237">DNA synthesis</keyword>
<dbReference type="Gene3D" id="3.40.50.10190">
    <property type="entry name" value="BRCT domain"/>
    <property type="match status" value="1"/>
</dbReference>
<comment type="caution">
    <text evidence="16">The sequence shown here is derived from an EMBL/GenBank/DDBJ whole genome shotgun (WGS) entry which is preliminary data.</text>
</comment>
<evidence type="ECO:0000256" key="6">
    <source>
        <dbReference type="ARBA" id="ARBA00022695"/>
    </source>
</evidence>
<evidence type="ECO:0000256" key="14">
    <source>
        <dbReference type="SAM" id="MobiDB-lite"/>
    </source>
</evidence>
<dbReference type="InterPro" id="IPR028207">
    <property type="entry name" value="DNA_pol_B_palm_palm"/>
</dbReference>
<evidence type="ECO:0000256" key="3">
    <source>
        <dbReference type="ARBA" id="ARBA00016513"/>
    </source>
</evidence>
<evidence type="ECO:0000313" key="16">
    <source>
        <dbReference type="EMBL" id="CAF9930483.1"/>
    </source>
</evidence>
<dbReference type="Pfam" id="PF10391">
    <property type="entry name" value="DNA_pol_lambd_f"/>
    <property type="match status" value="1"/>
</dbReference>
<keyword evidence="9" id="KW-0239">DNA-directed DNA polymerase</keyword>
<dbReference type="InterPro" id="IPR029398">
    <property type="entry name" value="PolB_thumb"/>
</dbReference>
<keyword evidence="7" id="KW-0235">DNA replication</keyword>
<dbReference type="SUPFAM" id="SSF81585">
    <property type="entry name" value="PsbU/PolX domain-like"/>
    <property type="match status" value="1"/>
</dbReference>
<dbReference type="Gene3D" id="1.10.150.110">
    <property type="entry name" value="DNA polymerase beta, N-terminal domain-like"/>
    <property type="match status" value="1"/>
</dbReference>
<keyword evidence="11" id="KW-0456">Lyase</keyword>
<dbReference type="PRINTS" id="PR00870">
    <property type="entry name" value="DNAPOLXBETA"/>
</dbReference>
<name>A0A8H3FTA4_9LECA</name>
<evidence type="ECO:0000313" key="17">
    <source>
        <dbReference type="Proteomes" id="UP000664169"/>
    </source>
</evidence>
<dbReference type="InterPro" id="IPR022312">
    <property type="entry name" value="DNA_pol_X"/>
</dbReference>
<dbReference type="GO" id="GO:0003887">
    <property type="term" value="F:DNA-directed DNA polymerase activity"/>
    <property type="evidence" value="ECO:0007669"/>
    <property type="project" value="UniProtKB-KW"/>
</dbReference>
<dbReference type="PANTHER" id="PTHR11276:SF28">
    <property type="entry name" value="DNA POLYMERASE LAMBDA"/>
    <property type="match status" value="1"/>
</dbReference>
<keyword evidence="17" id="KW-1185">Reference proteome</keyword>
<accession>A0A8H3FTA4</accession>
<evidence type="ECO:0000256" key="11">
    <source>
        <dbReference type="ARBA" id="ARBA00023239"/>
    </source>
</evidence>
<gene>
    <name evidence="16" type="ORF">GOMPHAMPRED_005670</name>
</gene>
<dbReference type="SMART" id="SM00483">
    <property type="entry name" value="POLXc"/>
    <property type="match status" value="1"/>
</dbReference>
<reference evidence="16" key="1">
    <citation type="submission" date="2021-03" db="EMBL/GenBank/DDBJ databases">
        <authorList>
            <person name="Tagirdzhanova G."/>
        </authorList>
    </citation>
    <scope>NUCLEOTIDE SEQUENCE</scope>
</reference>
<evidence type="ECO:0000256" key="7">
    <source>
        <dbReference type="ARBA" id="ARBA00022705"/>
    </source>
</evidence>
<evidence type="ECO:0000256" key="5">
    <source>
        <dbReference type="ARBA" id="ARBA00022679"/>
    </source>
</evidence>
<dbReference type="InterPro" id="IPR001357">
    <property type="entry name" value="BRCT_dom"/>
</dbReference>
<dbReference type="InterPro" id="IPR037160">
    <property type="entry name" value="DNA_Pol_thumb_sf"/>
</dbReference>
<protein>
    <recommendedName>
        <fullName evidence="3">DNA polymerase lambda</fullName>
        <ecNumber evidence="2">2.7.7.7</ecNumber>
    </recommendedName>
</protein>
<proteinExistence type="predicted"/>
<dbReference type="Gene3D" id="3.30.210.10">
    <property type="entry name" value="DNA polymerase, thumb domain"/>
    <property type="match status" value="1"/>
</dbReference>
<dbReference type="GO" id="GO:0005634">
    <property type="term" value="C:nucleus"/>
    <property type="evidence" value="ECO:0007669"/>
    <property type="project" value="TreeGrafter"/>
</dbReference>
<evidence type="ECO:0000256" key="1">
    <source>
        <dbReference type="ARBA" id="ARBA00001936"/>
    </source>
</evidence>
<dbReference type="InterPro" id="IPR010996">
    <property type="entry name" value="HHH_MUS81"/>
</dbReference>
<organism evidence="16 17">
    <name type="scientific">Gomphillus americanus</name>
    <dbReference type="NCBI Taxonomy" id="1940652"/>
    <lineage>
        <taxon>Eukaryota</taxon>
        <taxon>Fungi</taxon>
        <taxon>Dikarya</taxon>
        <taxon>Ascomycota</taxon>
        <taxon>Pezizomycotina</taxon>
        <taxon>Lecanoromycetes</taxon>
        <taxon>OSLEUM clade</taxon>
        <taxon>Ostropomycetidae</taxon>
        <taxon>Ostropales</taxon>
        <taxon>Graphidaceae</taxon>
        <taxon>Gomphilloideae</taxon>
        <taxon>Gomphillus</taxon>
    </lineage>
</organism>
<dbReference type="InterPro" id="IPR036420">
    <property type="entry name" value="BRCT_dom_sf"/>
</dbReference>